<feature type="transmembrane region" description="Helical" evidence="7">
    <location>
        <begin position="350"/>
        <end position="378"/>
    </location>
</feature>
<feature type="transmembrane region" description="Helical" evidence="7">
    <location>
        <begin position="522"/>
        <end position="540"/>
    </location>
</feature>
<feature type="transmembrane region" description="Helical" evidence="7">
    <location>
        <begin position="297"/>
        <end position="318"/>
    </location>
</feature>
<evidence type="ECO:0000256" key="3">
    <source>
        <dbReference type="ARBA" id="ARBA00022692"/>
    </source>
</evidence>
<feature type="region of interest" description="Disordered" evidence="6">
    <location>
        <begin position="1"/>
        <end position="22"/>
    </location>
</feature>
<dbReference type="Proteomes" id="UP000070700">
    <property type="component" value="Unassembled WGS sequence"/>
</dbReference>
<evidence type="ECO:0000313" key="9">
    <source>
        <dbReference type="Proteomes" id="UP000070700"/>
    </source>
</evidence>
<feature type="transmembrane region" description="Helical" evidence="7">
    <location>
        <begin position="215"/>
        <end position="236"/>
    </location>
</feature>
<feature type="transmembrane region" description="Helical" evidence="7">
    <location>
        <begin position="256"/>
        <end position="276"/>
    </location>
</feature>
<feature type="transmembrane region" description="Helical" evidence="7">
    <location>
        <begin position="431"/>
        <end position="449"/>
    </location>
</feature>
<keyword evidence="2" id="KW-0813">Transport</keyword>
<feature type="transmembrane region" description="Helical" evidence="7">
    <location>
        <begin position="144"/>
        <end position="167"/>
    </location>
</feature>
<proteinExistence type="predicted"/>
<evidence type="ECO:0000256" key="4">
    <source>
        <dbReference type="ARBA" id="ARBA00022989"/>
    </source>
</evidence>
<feature type="transmembrane region" description="Helical" evidence="7">
    <location>
        <begin position="63"/>
        <end position="86"/>
    </location>
</feature>
<sequence length="557" mass="61105">MFRTPDFRSTTAGESYELSDPGTRLNELEQDTTIDKSREERIATRDAADLARLGKRQVLKRNFTFLPILSFACTVIITWEATFFTLELCLPNGGPAGAIYSFVLVWAGMLCVFTTIGEMTSIAPTSGGQYYWVAMLAPKSYRKFLSYITGWITLIGWQAVTASTLYICATLIQGLTVLAHSTSSPTLWQGVLLVWAMVAFSVFFNTILGNLLPHVEALGMILHVVGFFAILVPMIYLSNHADAKVIFTTFGNEGGWPTQGLAFMTILNGAVFDFLGSDSVIHMAEETRNAAKVSPKSMFISITFNGVLGLAALIATTLCADDLDAALNSPIGIPFIAIFLQTTQSVAGSMIMSVILLLMQVFAAIGIMAATSRMLWAFARDRGVPGWRTLIKVDGKNHIPMNAIGVTVAISCLLALLNLAGPIVFNDIVSLTVSSLLLSYFIVCALLLWRRCTRYMSYNTPVSQQIIIGDENSVPELNWGPWHLRGAVGTFINFMSCAFLAVTVFFSFWPPEVNPTPQTMNMSVLMFGATTLFAVIWYVIRGRMTYEGLIIELELDG</sequence>
<keyword evidence="4 7" id="KW-1133">Transmembrane helix</keyword>
<dbReference type="OrthoDB" id="3257095at2759"/>
<feature type="transmembrane region" description="Helical" evidence="7">
    <location>
        <begin position="399"/>
        <end position="425"/>
    </location>
</feature>
<name>A0A194WZN7_MOLSC</name>
<evidence type="ECO:0000313" key="8">
    <source>
        <dbReference type="EMBL" id="KUJ13411.1"/>
    </source>
</evidence>
<evidence type="ECO:0000256" key="2">
    <source>
        <dbReference type="ARBA" id="ARBA00022448"/>
    </source>
</evidence>
<evidence type="ECO:0000256" key="5">
    <source>
        <dbReference type="ARBA" id="ARBA00023136"/>
    </source>
</evidence>
<feature type="transmembrane region" description="Helical" evidence="7">
    <location>
        <begin position="187"/>
        <end position="208"/>
    </location>
</feature>
<dbReference type="InParanoid" id="A0A194WZN7"/>
<dbReference type="GO" id="GO:0022857">
    <property type="term" value="F:transmembrane transporter activity"/>
    <property type="evidence" value="ECO:0007669"/>
    <property type="project" value="InterPro"/>
</dbReference>
<evidence type="ECO:0000256" key="6">
    <source>
        <dbReference type="SAM" id="MobiDB-lite"/>
    </source>
</evidence>
<keyword evidence="5 7" id="KW-0472">Membrane</keyword>
<accession>A0A194WZN7</accession>
<keyword evidence="9" id="KW-1185">Reference proteome</keyword>
<dbReference type="Gene3D" id="1.20.1740.10">
    <property type="entry name" value="Amino acid/polyamine transporter I"/>
    <property type="match status" value="1"/>
</dbReference>
<dbReference type="KEGG" id="psco:LY89DRAFT_651602"/>
<organism evidence="8 9">
    <name type="scientific">Mollisia scopiformis</name>
    <name type="common">Conifer needle endophyte fungus</name>
    <name type="synonym">Phialocephala scopiformis</name>
    <dbReference type="NCBI Taxonomy" id="149040"/>
    <lineage>
        <taxon>Eukaryota</taxon>
        <taxon>Fungi</taxon>
        <taxon>Dikarya</taxon>
        <taxon>Ascomycota</taxon>
        <taxon>Pezizomycotina</taxon>
        <taxon>Leotiomycetes</taxon>
        <taxon>Helotiales</taxon>
        <taxon>Mollisiaceae</taxon>
        <taxon>Mollisia</taxon>
    </lineage>
</organism>
<gene>
    <name evidence="8" type="ORF">LY89DRAFT_651602</name>
</gene>
<protein>
    <submittedName>
        <fullName evidence="8">Choline transport protein</fullName>
    </submittedName>
</protein>
<evidence type="ECO:0000256" key="7">
    <source>
        <dbReference type="SAM" id="Phobius"/>
    </source>
</evidence>
<dbReference type="PANTHER" id="PTHR45649:SF1">
    <property type="entry name" value="TRANSPORTER, PUTATIVE (EUROFUNG)-RELATED"/>
    <property type="match status" value="1"/>
</dbReference>
<dbReference type="GO" id="GO:0016020">
    <property type="term" value="C:membrane"/>
    <property type="evidence" value="ECO:0007669"/>
    <property type="project" value="UniProtKB-SubCell"/>
</dbReference>
<evidence type="ECO:0000256" key="1">
    <source>
        <dbReference type="ARBA" id="ARBA00004141"/>
    </source>
</evidence>
<dbReference type="RefSeq" id="XP_018067766.1">
    <property type="nucleotide sequence ID" value="XM_018212171.1"/>
</dbReference>
<dbReference type="PANTHER" id="PTHR45649">
    <property type="entry name" value="AMINO-ACID PERMEASE BAT1"/>
    <property type="match status" value="1"/>
</dbReference>
<dbReference type="EMBL" id="KQ947422">
    <property type="protein sequence ID" value="KUJ13411.1"/>
    <property type="molecule type" value="Genomic_DNA"/>
</dbReference>
<dbReference type="InterPro" id="IPR002293">
    <property type="entry name" value="AA/rel_permease1"/>
</dbReference>
<reference evidence="8 9" key="1">
    <citation type="submission" date="2015-10" db="EMBL/GenBank/DDBJ databases">
        <title>Full genome of DAOMC 229536 Phialocephala scopiformis, a fungal endophyte of spruce producing the potent anti-insectan compound rugulosin.</title>
        <authorList>
            <consortium name="DOE Joint Genome Institute"/>
            <person name="Walker A.K."/>
            <person name="Frasz S.L."/>
            <person name="Seifert K.A."/>
            <person name="Miller J.D."/>
            <person name="Mondo S.J."/>
            <person name="Labutti K."/>
            <person name="Lipzen A."/>
            <person name="Dockter R."/>
            <person name="Kennedy M."/>
            <person name="Grigoriev I.V."/>
            <person name="Spatafora J.W."/>
        </authorList>
    </citation>
    <scope>NUCLEOTIDE SEQUENCE [LARGE SCALE GENOMIC DNA]</scope>
    <source>
        <strain evidence="8 9">CBS 120377</strain>
    </source>
</reference>
<dbReference type="Pfam" id="PF13520">
    <property type="entry name" value="AA_permease_2"/>
    <property type="match status" value="1"/>
</dbReference>
<feature type="transmembrane region" description="Helical" evidence="7">
    <location>
        <begin position="491"/>
        <end position="510"/>
    </location>
</feature>
<dbReference type="GeneID" id="28821897"/>
<feature type="transmembrane region" description="Helical" evidence="7">
    <location>
        <begin position="98"/>
        <end position="123"/>
    </location>
</feature>
<comment type="subcellular location">
    <subcellularLocation>
        <location evidence="1">Membrane</location>
        <topology evidence="1">Multi-pass membrane protein</topology>
    </subcellularLocation>
</comment>
<dbReference type="AlphaFoldDB" id="A0A194WZN7"/>
<keyword evidence="3 7" id="KW-0812">Transmembrane</keyword>